<feature type="domain" description="Glycosyltransferase 2-like" evidence="2">
    <location>
        <begin position="19"/>
        <end position="74"/>
    </location>
</feature>
<sequence length="78" mass="9112">YIRSGTENYLIMNNQPLVSIVSGYYNRVDFVDESVQSLCDQTYQDIEIIIFDDCSTDGTYEKLKIFEEKDPRVKNHPP</sequence>
<evidence type="ECO:0000313" key="3">
    <source>
        <dbReference type="EMBL" id="AIA92377.1"/>
    </source>
</evidence>
<dbReference type="PANTHER" id="PTHR22916:SF3">
    <property type="entry name" value="UDP-GLCNAC:BETAGAL BETA-1,3-N-ACETYLGLUCOSAMINYLTRANSFERASE-LIKE PROTEIN 1"/>
    <property type="match status" value="1"/>
</dbReference>
<dbReference type="PANTHER" id="PTHR22916">
    <property type="entry name" value="GLYCOSYLTRANSFERASE"/>
    <property type="match status" value="1"/>
</dbReference>
<reference evidence="3" key="1">
    <citation type="journal article" date="2013" name="Environ. Microbiol.">
        <title>Seasonally variable intestinal metagenomes of the red palm weevil (Rhynchophorus ferrugineus).</title>
        <authorList>
            <person name="Jia S."/>
            <person name="Zhang X."/>
            <person name="Zhang G."/>
            <person name="Yin A."/>
            <person name="Zhang S."/>
            <person name="Li F."/>
            <person name="Wang L."/>
            <person name="Zhao D."/>
            <person name="Yun Q."/>
            <person name="Tala"/>
            <person name="Wang J."/>
            <person name="Sun G."/>
            <person name="Baabdullah M."/>
            <person name="Yu X."/>
            <person name="Hu S."/>
            <person name="Al-Mssallem I.S."/>
            <person name="Yu J."/>
        </authorList>
    </citation>
    <scope>NUCLEOTIDE SEQUENCE</scope>
</reference>
<name>A0A060CBT1_9BACI</name>
<accession>A0A060CBT1</accession>
<organism evidence="3">
    <name type="scientific">uncultured Bacillus sp</name>
    <dbReference type="NCBI Taxonomy" id="83428"/>
    <lineage>
        <taxon>Bacteria</taxon>
        <taxon>Bacillati</taxon>
        <taxon>Bacillota</taxon>
        <taxon>Bacilli</taxon>
        <taxon>Bacillales</taxon>
        <taxon>Bacillaceae</taxon>
        <taxon>Bacillus</taxon>
        <taxon>environmental samples</taxon>
    </lineage>
</organism>
<evidence type="ECO:0000259" key="2">
    <source>
        <dbReference type="Pfam" id="PF00535"/>
    </source>
</evidence>
<dbReference type="Gene3D" id="3.90.550.10">
    <property type="entry name" value="Spore Coat Polysaccharide Biosynthesis Protein SpsA, Chain A"/>
    <property type="match status" value="1"/>
</dbReference>
<dbReference type="InterPro" id="IPR001173">
    <property type="entry name" value="Glyco_trans_2-like"/>
</dbReference>
<dbReference type="Pfam" id="PF00535">
    <property type="entry name" value="Glycos_transf_2"/>
    <property type="match status" value="1"/>
</dbReference>
<feature type="non-terminal residue" evidence="3">
    <location>
        <position position="1"/>
    </location>
</feature>
<proteinExistence type="inferred from homology"/>
<dbReference type="InterPro" id="IPR029044">
    <property type="entry name" value="Nucleotide-diphossugar_trans"/>
</dbReference>
<dbReference type="SUPFAM" id="SSF53448">
    <property type="entry name" value="Nucleotide-diphospho-sugar transferases"/>
    <property type="match status" value="1"/>
</dbReference>
<dbReference type="CDD" id="cd00761">
    <property type="entry name" value="Glyco_tranf_GTA_type"/>
    <property type="match status" value="1"/>
</dbReference>
<protein>
    <submittedName>
        <fullName evidence="3">Glycos_transf_2</fullName>
    </submittedName>
</protein>
<comment type="similarity">
    <text evidence="1">Belongs to the glycosyltransferase 2 family.</text>
</comment>
<evidence type="ECO:0000256" key="1">
    <source>
        <dbReference type="ARBA" id="ARBA00006739"/>
    </source>
</evidence>
<dbReference type="AlphaFoldDB" id="A0A060CBT1"/>
<dbReference type="EMBL" id="KF125054">
    <property type="protein sequence ID" value="AIA92377.1"/>
    <property type="molecule type" value="Genomic_DNA"/>
</dbReference>
<dbReference type="GO" id="GO:0016758">
    <property type="term" value="F:hexosyltransferase activity"/>
    <property type="evidence" value="ECO:0007669"/>
    <property type="project" value="UniProtKB-ARBA"/>
</dbReference>